<dbReference type="CDD" id="cd00070">
    <property type="entry name" value="GLECT"/>
    <property type="match status" value="1"/>
</dbReference>
<evidence type="ECO:0000256" key="8">
    <source>
        <dbReference type="ARBA" id="ARBA00022968"/>
    </source>
</evidence>
<dbReference type="eggNOG" id="KOG2287">
    <property type="taxonomic scope" value="Eukaryota"/>
</dbReference>
<dbReference type="GO" id="GO:0010405">
    <property type="term" value="P:arabinogalactan protein metabolic process"/>
    <property type="evidence" value="ECO:0007669"/>
    <property type="project" value="UniProtKB-ARBA"/>
</dbReference>
<feature type="compositionally biased region" description="Low complexity" evidence="15">
    <location>
        <begin position="100"/>
        <end position="115"/>
    </location>
</feature>
<dbReference type="FunFam" id="3.90.550.50:FF:000005">
    <property type="entry name" value="Hydroxyproline O-galactosyltransferase"/>
    <property type="match status" value="1"/>
</dbReference>
<dbReference type="EMBL" id="AGNK02003586">
    <property type="status" value="NOT_ANNOTATED_CDS"/>
    <property type="molecule type" value="Genomic_DNA"/>
</dbReference>
<evidence type="ECO:0000256" key="1">
    <source>
        <dbReference type="ARBA" id="ARBA00001936"/>
    </source>
</evidence>
<dbReference type="GO" id="GO:0030246">
    <property type="term" value="F:carbohydrate binding"/>
    <property type="evidence" value="ECO:0007669"/>
    <property type="project" value="InterPro"/>
</dbReference>
<reference evidence="17" key="2">
    <citation type="submission" date="2018-08" db="UniProtKB">
        <authorList>
            <consortium name="EnsemblPlants"/>
        </authorList>
    </citation>
    <scope>IDENTIFICATION</scope>
    <source>
        <strain evidence="17">Yugu1</strain>
    </source>
</reference>
<feature type="domain" description="Galectin" evidence="16">
    <location>
        <begin position="249"/>
        <end position="459"/>
    </location>
</feature>
<comment type="function">
    <text evidence="14">Possesses hydroxyproline O-galactosyltransferase activity. Transfers galactose from UDP-galactose to hydroxyproline residues in the arabinogalactan proteins (AGPs). Is specific for AGPs containing non-contiguous peptidyl hydroxyproline residues. Utilizes UDP-galactose solely as sugar donor. The addition of galactose onto the peptidyl hydroxyproline residues in AGP core proteins represents the first committed step in arabinogalactan polysaccharide addition. AGP glycans play essential roles in both vegetative and reproductive plant growth.</text>
</comment>
<dbReference type="EnsemblPlants" id="KQL00933">
    <property type="protein sequence ID" value="KQL00933"/>
    <property type="gene ID" value="SETIT_013323mg"/>
</dbReference>
<dbReference type="FunFam" id="2.60.120.200:FF:000147">
    <property type="entry name" value="Hydroxyproline O-galactosyltransferase GALT2"/>
    <property type="match status" value="1"/>
</dbReference>
<dbReference type="PROSITE" id="PS51304">
    <property type="entry name" value="GALECTIN"/>
    <property type="match status" value="1"/>
</dbReference>
<dbReference type="Pfam" id="PF01762">
    <property type="entry name" value="Galactosyl_T"/>
    <property type="match status" value="1"/>
</dbReference>
<dbReference type="InParanoid" id="K3YGF5"/>
<dbReference type="InterPro" id="IPR013320">
    <property type="entry name" value="ConA-like_dom_sf"/>
</dbReference>
<dbReference type="Gramene" id="KQL00933">
    <property type="protein sequence ID" value="KQL00933"/>
    <property type="gene ID" value="SETIT_013323mg"/>
</dbReference>
<comment type="subcellular location">
    <subcellularLocation>
        <location evidence="2">Golgi apparatus membrane</location>
        <topology evidence="2">Single-pass type II membrane protein</topology>
    </subcellularLocation>
</comment>
<name>K3YGF5_SETIT</name>
<keyword evidence="8" id="KW-0735">Signal-anchor</keyword>
<comment type="pathway">
    <text evidence="3">Protein modification; protein glycosylation.</text>
</comment>
<comment type="similarity">
    <text evidence="4">Belongs to the glycosyltransferase 31 family.</text>
</comment>
<evidence type="ECO:0000313" key="18">
    <source>
        <dbReference type="Proteomes" id="UP000004995"/>
    </source>
</evidence>
<dbReference type="HOGENOM" id="CLU_017063_2_1_1"/>
<keyword evidence="10" id="KW-0333">Golgi apparatus</keyword>
<evidence type="ECO:0000256" key="7">
    <source>
        <dbReference type="ARBA" id="ARBA00022692"/>
    </source>
</evidence>
<dbReference type="Gene3D" id="2.60.120.200">
    <property type="match status" value="2"/>
</dbReference>
<dbReference type="InterPro" id="IPR002659">
    <property type="entry name" value="Glyco_trans_31"/>
</dbReference>
<organism evidence="17 18">
    <name type="scientific">Setaria italica</name>
    <name type="common">Foxtail millet</name>
    <name type="synonym">Panicum italicum</name>
    <dbReference type="NCBI Taxonomy" id="4555"/>
    <lineage>
        <taxon>Eukaryota</taxon>
        <taxon>Viridiplantae</taxon>
        <taxon>Streptophyta</taxon>
        <taxon>Embryophyta</taxon>
        <taxon>Tracheophyta</taxon>
        <taxon>Spermatophyta</taxon>
        <taxon>Magnoliopsida</taxon>
        <taxon>Liliopsida</taxon>
        <taxon>Poales</taxon>
        <taxon>Poaceae</taxon>
        <taxon>PACMAD clade</taxon>
        <taxon>Panicoideae</taxon>
        <taxon>Panicodae</taxon>
        <taxon>Paniceae</taxon>
        <taxon>Cenchrinae</taxon>
        <taxon>Setaria</taxon>
    </lineage>
</organism>
<feature type="region of interest" description="Disordered" evidence="15">
    <location>
        <begin position="135"/>
        <end position="194"/>
    </location>
</feature>
<keyword evidence="7" id="KW-0812">Transmembrane</keyword>
<dbReference type="OMA" id="SKKSLYM"/>
<evidence type="ECO:0000256" key="10">
    <source>
        <dbReference type="ARBA" id="ARBA00023034"/>
    </source>
</evidence>
<keyword evidence="9" id="KW-1133">Transmembrane helix</keyword>
<evidence type="ECO:0000256" key="14">
    <source>
        <dbReference type="ARBA" id="ARBA00059439"/>
    </source>
</evidence>
<dbReference type="UniPathway" id="UPA00378"/>
<comment type="cofactor">
    <cofactor evidence="1">
        <name>Mn(2+)</name>
        <dbReference type="ChEBI" id="CHEBI:29035"/>
    </cofactor>
</comment>
<evidence type="ECO:0000256" key="4">
    <source>
        <dbReference type="ARBA" id="ARBA00008661"/>
    </source>
</evidence>
<protein>
    <recommendedName>
        <fullName evidence="16">Galectin domain-containing protein</fullName>
    </recommendedName>
</protein>
<keyword evidence="6" id="KW-0808">Transferase</keyword>
<dbReference type="FunCoup" id="K3YGF5">
    <property type="interactions" value="722"/>
</dbReference>
<dbReference type="PANTHER" id="PTHR11214:SF212">
    <property type="entry name" value="HYDROXYPROLINE O-GALACTOSYLTRANSFERASE GALT2"/>
    <property type="match status" value="1"/>
</dbReference>
<evidence type="ECO:0000256" key="5">
    <source>
        <dbReference type="ARBA" id="ARBA00022676"/>
    </source>
</evidence>
<keyword evidence="5" id="KW-0328">Glycosyltransferase</keyword>
<evidence type="ECO:0000256" key="11">
    <source>
        <dbReference type="ARBA" id="ARBA00023136"/>
    </source>
</evidence>
<dbReference type="FunFam" id="2.60.120.200:FF:000071">
    <property type="entry name" value="Hydroxyproline O-galactosyltransferase GALT2"/>
    <property type="match status" value="1"/>
</dbReference>
<evidence type="ECO:0000256" key="2">
    <source>
        <dbReference type="ARBA" id="ARBA00004323"/>
    </source>
</evidence>
<dbReference type="GO" id="GO:1990714">
    <property type="term" value="F:hydroxyproline O-galactosyltransferase activity"/>
    <property type="evidence" value="ECO:0000318"/>
    <property type="project" value="GO_Central"/>
</dbReference>
<keyword evidence="18" id="KW-1185">Reference proteome</keyword>
<evidence type="ECO:0000259" key="16">
    <source>
        <dbReference type="PROSITE" id="PS51304"/>
    </source>
</evidence>
<dbReference type="Pfam" id="PF00337">
    <property type="entry name" value="Gal-bind_lectin"/>
    <property type="match status" value="1"/>
</dbReference>
<dbReference type="Proteomes" id="UP000004995">
    <property type="component" value="Unassembled WGS sequence"/>
</dbReference>
<evidence type="ECO:0000256" key="15">
    <source>
        <dbReference type="SAM" id="MobiDB-lite"/>
    </source>
</evidence>
<dbReference type="SMART" id="SM00908">
    <property type="entry name" value="Gal-bind_lectin"/>
    <property type="match status" value="1"/>
</dbReference>
<sequence length="737" mass="82256">MKPRVPDPTWRHTRTLGTKEPPGPTMDPPWTHHPDPTSRPIAFTPRPAAGDGQAATTTPRPRSLHFLSCAVPHSPAAARTPRPPPPPFPPSDPTRPPLDPAHAASPSRRPPAFARRSGRRPARFRRVLDLAAANLAATDPAPSPPFLLRPPPPGRSIQLHPHPLPAPPPSSHSGTATTASPSRTPPPTPRDRASALDRMADDAWSLGLTAWEEAASFAGDPWALLASATARASDASRCPSAVSQRARGRVVFLPCGLAAGSSVTVVATPRAAHREYVPQLARMRQGDGTVMVSQFMVELQGLRAVDGEEPPRILHLNPRLRGDWSQHPILEHNTCYRMQWGAAQRCDGTPTDDNEDKVDGFPKCEKWIRNDIVDTKESKTTSWLKRFIGRAKKPAMTWPFPFVEERLFVLTIQAGVEGFHIYVGGRHVTSFPYRPGFTLEEATGLFVKGDVDVHSVYATALPMSHPSFSLQQVLEMSEKWRSRPLPKRPVSLFIGILSASNHFAERMAVRKTWMQTPEIKSSEAVARFFVALNSRKEVNVMLKKEAEYFGDIVILPFIDRYELVVLKTIAICEYGVQNLTAAYIMKCDDDTFVRVDVVLRHIKLNNGGKPLYMGNLNLLHRPLRTGKWAVTDEEWPEDIYPPYANGPGYVISGDIAKFIVSQHANQSLRLFKMEDVSMGLWVEKFNSTTPVQYSHSWKFCQYGCLENYYTAHYQSPRQMVCLWDKLIRGRASCCNYR</sequence>
<dbReference type="AlphaFoldDB" id="K3YGF5"/>
<dbReference type="STRING" id="4555.K3YGF5"/>
<feature type="compositionally biased region" description="Pro residues" evidence="15">
    <location>
        <begin position="141"/>
        <end position="154"/>
    </location>
</feature>
<reference evidence="18" key="1">
    <citation type="journal article" date="2012" name="Nat. Biotechnol.">
        <title>Reference genome sequence of the model plant Setaria.</title>
        <authorList>
            <person name="Bennetzen J.L."/>
            <person name="Schmutz J."/>
            <person name="Wang H."/>
            <person name="Percifield R."/>
            <person name="Hawkins J."/>
            <person name="Pontaroli A.C."/>
            <person name="Estep M."/>
            <person name="Feng L."/>
            <person name="Vaughn J.N."/>
            <person name="Grimwood J."/>
            <person name="Jenkins J."/>
            <person name="Barry K."/>
            <person name="Lindquist E."/>
            <person name="Hellsten U."/>
            <person name="Deshpande S."/>
            <person name="Wang X."/>
            <person name="Wu X."/>
            <person name="Mitros T."/>
            <person name="Triplett J."/>
            <person name="Yang X."/>
            <person name="Ye C.Y."/>
            <person name="Mauro-Herrera M."/>
            <person name="Wang L."/>
            <person name="Li P."/>
            <person name="Sharma M."/>
            <person name="Sharma R."/>
            <person name="Ronald P.C."/>
            <person name="Panaud O."/>
            <person name="Kellogg E.A."/>
            <person name="Brutnell T.P."/>
            <person name="Doust A.N."/>
            <person name="Tuskan G.A."/>
            <person name="Rokhsar D."/>
            <person name="Devos K.M."/>
        </authorList>
    </citation>
    <scope>NUCLEOTIDE SEQUENCE [LARGE SCALE GENOMIC DNA]</scope>
    <source>
        <strain evidence="18">cv. Yugu1</strain>
    </source>
</reference>
<dbReference type="GO" id="GO:0000139">
    <property type="term" value="C:Golgi membrane"/>
    <property type="evidence" value="ECO:0000318"/>
    <property type="project" value="GO_Central"/>
</dbReference>
<keyword evidence="11" id="KW-0472">Membrane</keyword>
<feature type="compositionally biased region" description="Pro residues" evidence="15">
    <location>
        <begin position="81"/>
        <end position="99"/>
    </location>
</feature>
<feature type="region of interest" description="Disordered" evidence="15">
    <location>
        <begin position="1"/>
        <end position="121"/>
    </location>
</feature>
<keyword evidence="13" id="KW-0464">Manganese</keyword>
<proteinExistence type="inferred from homology"/>
<evidence type="ECO:0000256" key="12">
    <source>
        <dbReference type="ARBA" id="ARBA00023180"/>
    </source>
</evidence>
<dbReference type="SUPFAM" id="SSF49899">
    <property type="entry name" value="Concanavalin A-like lectins/glucanases"/>
    <property type="match status" value="1"/>
</dbReference>
<evidence type="ECO:0000313" key="17">
    <source>
        <dbReference type="EnsemblPlants" id="KQL00933"/>
    </source>
</evidence>
<evidence type="ECO:0000256" key="6">
    <source>
        <dbReference type="ARBA" id="ARBA00022679"/>
    </source>
</evidence>
<feature type="compositionally biased region" description="Low complexity" evidence="15">
    <location>
        <begin position="171"/>
        <end position="182"/>
    </location>
</feature>
<dbReference type="Gene3D" id="3.90.550.50">
    <property type="match status" value="1"/>
</dbReference>
<evidence type="ECO:0000256" key="9">
    <source>
        <dbReference type="ARBA" id="ARBA00022989"/>
    </source>
</evidence>
<dbReference type="PANTHER" id="PTHR11214">
    <property type="entry name" value="BETA-1,3-N-ACETYLGLUCOSAMINYLTRANSFERASE"/>
    <property type="match status" value="1"/>
</dbReference>
<evidence type="ECO:0000256" key="13">
    <source>
        <dbReference type="ARBA" id="ARBA00023211"/>
    </source>
</evidence>
<accession>K3YGF5</accession>
<keyword evidence="12" id="KW-0325">Glycoprotein</keyword>
<dbReference type="InterPro" id="IPR001079">
    <property type="entry name" value="Galectin_CRD"/>
</dbReference>
<evidence type="ECO:0000256" key="3">
    <source>
        <dbReference type="ARBA" id="ARBA00004922"/>
    </source>
</evidence>